<dbReference type="RefSeq" id="WP_132641412.1">
    <property type="nucleotide sequence ID" value="NZ_SMLD01000275.1"/>
</dbReference>
<protein>
    <submittedName>
        <fullName evidence="2">Uncharacterized protein</fullName>
    </submittedName>
</protein>
<sequence>MRPDTRRLSVVAALLVSLVVATGCTQDPEKPTLDEAAKQLVADGDKLLASPSLTATGSATATEKADKDNEAGCLQGQVQRFFRAQGDLTGPPNKHSPGTAAGLLRGLLVSEGYEVIVDDLDLADENLGVTVLRNPATELTFMVTVRNSQQPNILIVGKTSCYEPNV</sequence>
<evidence type="ECO:0000313" key="2">
    <source>
        <dbReference type="EMBL" id="TDE22875.1"/>
    </source>
</evidence>
<organism evidence="2 3">
    <name type="scientific">Nonomuraea mesophila</name>
    <dbReference type="NCBI Taxonomy" id="2530382"/>
    <lineage>
        <taxon>Bacteria</taxon>
        <taxon>Bacillati</taxon>
        <taxon>Actinomycetota</taxon>
        <taxon>Actinomycetes</taxon>
        <taxon>Streptosporangiales</taxon>
        <taxon>Streptosporangiaceae</taxon>
        <taxon>Nonomuraea</taxon>
    </lineage>
</organism>
<accession>A0A4R5E076</accession>
<proteinExistence type="predicted"/>
<dbReference type="PROSITE" id="PS51257">
    <property type="entry name" value="PROKAR_LIPOPROTEIN"/>
    <property type="match status" value="1"/>
</dbReference>
<dbReference type="EMBL" id="SMLD01000275">
    <property type="protein sequence ID" value="TDE22875.1"/>
    <property type="molecule type" value="Genomic_DNA"/>
</dbReference>
<gene>
    <name evidence="2" type="ORF">E1295_46045</name>
</gene>
<evidence type="ECO:0000313" key="3">
    <source>
        <dbReference type="Proteomes" id="UP000295136"/>
    </source>
</evidence>
<dbReference type="Proteomes" id="UP000295136">
    <property type="component" value="Unassembled WGS sequence"/>
</dbReference>
<feature type="signal peptide" evidence="1">
    <location>
        <begin position="1"/>
        <end position="23"/>
    </location>
</feature>
<keyword evidence="3" id="KW-1185">Reference proteome</keyword>
<comment type="caution">
    <text evidence="2">The sequence shown here is derived from an EMBL/GenBank/DDBJ whole genome shotgun (WGS) entry which is preliminary data.</text>
</comment>
<evidence type="ECO:0000256" key="1">
    <source>
        <dbReference type="SAM" id="SignalP"/>
    </source>
</evidence>
<keyword evidence="1" id="KW-0732">Signal</keyword>
<name>A0A4R5E076_9ACTN</name>
<reference evidence="2 3" key="1">
    <citation type="submission" date="2019-03" db="EMBL/GenBank/DDBJ databases">
        <title>Draft genome sequences of novel Actinobacteria.</title>
        <authorList>
            <person name="Sahin N."/>
            <person name="Ay H."/>
            <person name="Saygin H."/>
        </authorList>
    </citation>
    <scope>NUCLEOTIDE SEQUENCE [LARGE SCALE GENOMIC DNA]</scope>
    <source>
        <strain evidence="2 3">6K102</strain>
    </source>
</reference>
<feature type="chain" id="PRO_5020511980" evidence="1">
    <location>
        <begin position="24"/>
        <end position="166"/>
    </location>
</feature>
<dbReference type="AlphaFoldDB" id="A0A4R5E076"/>